<organism evidence="2">
    <name type="scientific">uncultured bacterium contig00005</name>
    <dbReference type="NCBI Taxonomy" id="1181497"/>
    <lineage>
        <taxon>Bacteria</taxon>
        <taxon>environmental samples</taxon>
    </lineage>
</organism>
<proteinExistence type="predicted"/>
<feature type="compositionally biased region" description="Basic and acidic residues" evidence="1">
    <location>
        <begin position="25"/>
        <end position="38"/>
    </location>
</feature>
<evidence type="ECO:0000256" key="1">
    <source>
        <dbReference type="SAM" id="MobiDB-lite"/>
    </source>
</evidence>
<name>A0A806KPA7_9BACT</name>
<dbReference type="EMBL" id="JQ844200">
    <property type="protein sequence ID" value="AGS52529.1"/>
    <property type="molecule type" value="Genomic_DNA"/>
</dbReference>
<sequence length="38" mass="4323">MIIHILPDCARIVNSNAKTQKHKPERTADEPDVARVRV</sequence>
<evidence type="ECO:0000313" key="2">
    <source>
        <dbReference type="EMBL" id="AGS52529.1"/>
    </source>
</evidence>
<dbReference type="AlphaFoldDB" id="A0A806KPA7"/>
<feature type="region of interest" description="Disordered" evidence="1">
    <location>
        <begin position="16"/>
        <end position="38"/>
    </location>
</feature>
<reference evidence="2" key="1">
    <citation type="submission" date="2012-03" db="EMBL/GenBank/DDBJ databases">
        <title>Functional metagenomics reveals considerable lignocellulase gene clusters in the gut microbiome of a wood-feeding higher termite.</title>
        <authorList>
            <person name="Liu N."/>
        </authorList>
    </citation>
    <scope>NUCLEOTIDE SEQUENCE</scope>
</reference>
<accession>A0A806KPA7</accession>
<protein>
    <submittedName>
        <fullName evidence="2">Uncharacterized protein</fullName>
    </submittedName>
</protein>